<protein>
    <recommendedName>
        <fullName evidence="3">DUF4295 domain-containing protein</fullName>
    </recommendedName>
</protein>
<evidence type="ECO:0008006" key="3">
    <source>
        <dbReference type="Google" id="ProtNLM"/>
    </source>
</evidence>
<dbReference type="InterPro" id="IPR025379">
    <property type="entry name" value="DUF4295"/>
</dbReference>
<name>L7VMW4_9FLAO</name>
<evidence type="ECO:0000313" key="2">
    <source>
        <dbReference type="Proteomes" id="UP000011174"/>
    </source>
</evidence>
<evidence type="ECO:0000313" key="1">
    <source>
        <dbReference type="EMBL" id="AGC66898.1"/>
    </source>
</evidence>
<keyword evidence="2" id="KW-1185">Reference proteome</keyword>
<dbReference type="KEGG" id="udi:ASNER_137"/>
<dbReference type="Proteomes" id="UP000011174">
    <property type="component" value="Chromosome"/>
</dbReference>
<dbReference type="EMBL" id="CP003263">
    <property type="protein sequence ID" value="AGC66898.1"/>
    <property type="molecule type" value="Genomic_DNA"/>
</dbReference>
<dbReference type="OrthoDB" id="1494985at2"/>
<dbReference type="HOGENOM" id="CLU_3077964_0_0_10"/>
<dbReference type="AlphaFoldDB" id="L7VMW4"/>
<reference evidence="1 2" key="1">
    <citation type="journal article" date="2013" name="Environ. Microbiol.">
        <title>The nutrient supplying capabilities of Uzinura, an endosymbiont of armoured scale insects.</title>
        <authorList>
            <person name="Sabree Z.L."/>
            <person name="Huang C.Y."/>
            <person name="Okusu A."/>
            <person name="Moran N.A."/>
            <person name="Normark B.B."/>
        </authorList>
    </citation>
    <scope>NUCLEOTIDE SEQUENCE [LARGE SCALE GENOMIC DNA]</scope>
    <source>
        <strain evidence="1 2">ASNER</strain>
    </source>
</reference>
<dbReference type="Pfam" id="PF14128">
    <property type="entry name" value="DUF4295"/>
    <property type="match status" value="1"/>
</dbReference>
<organism evidence="1 2">
    <name type="scientific">Candidatus Uzinura diaspidicola str. ASNER</name>
    <dbReference type="NCBI Taxonomy" id="1133592"/>
    <lineage>
        <taxon>Bacteria</taxon>
        <taxon>Pseudomonadati</taxon>
        <taxon>Bacteroidota</taxon>
        <taxon>Flavobacteriia</taxon>
        <taxon>Flavobacteriales</taxon>
        <taxon>Candidatus Uzinura</taxon>
    </lineage>
</organism>
<sequence>MIKNIQKSPDNLTKKRTRVIRMIKSQKSKTYFFEEKIVIADHINNFFQRKSK</sequence>
<accession>L7VMW4</accession>
<gene>
    <name evidence="1" type="ORF">ASNER_137</name>
</gene>
<proteinExistence type="predicted"/>
<dbReference type="STRING" id="1133592.ASNER_137"/>